<dbReference type="RefSeq" id="WP_066241242.1">
    <property type="nucleotide sequence ID" value="NZ_LRFC01000023.1"/>
</dbReference>
<keyword evidence="2" id="KW-1185">Reference proteome</keyword>
<dbReference type="AlphaFoldDB" id="A0A165NH12"/>
<name>A0A165NH12_9BACL</name>
<dbReference type="EMBL" id="LRFC01000023">
    <property type="protein sequence ID" value="KZE66030.1"/>
    <property type="molecule type" value="Genomic_DNA"/>
</dbReference>
<comment type="caution">
    <text evidence="1">The sequence shown here is derived from an EMBL/GenBank/DDBJ whole genome shotgun (WGS) entry which is preliminary data.</text>
</comment>
<organism evidence="1 2">
    <name type="scientific">Fictibacillus phosphorivorans</name>
    <dbReference type="NCBI Taxonomy" id="1221500"/>
    <lineage>
        <taxon>Bacteria</taxon>
        <taxon>Bacillati</taxon>
        <taxon>Bacillota</taxon>
        <taxon>Bacilli</taxon>
        <taxon>Bacillales</taxon>
        <taxon>Fictibacillaceae</taxon>
        <taxon>Fictibacillus</taxon>
    </lineage>
</organism>
<gene>
    <name evidence="1" type="ORF">AWM68_06525</name>
</gene>
<dbReference type="OrthoDB" id="2957942at2"/>
<accession>A0A165NH12</accession>
<evidence type="ECO:0008006" key="3">
    <source>
        <dbReference type="Google" id="ProtNLM"/>
    </source>
</evidence>
<proteinExistence type="predicted"/>
<dbReference type="Proteomes" id="UP000076567">
    <property type="component" value="Unassembled WGS sequence"/>
</dbReference>
<sequence>MSNKWKKIIIGVLLLIGFVLYTQYDKRAEPAWKVNSDQFHIVSDWDELMDMEKLKYNELRFVDHFKLLKDSQISIPIPNEQRKMHIERTWSHGHQMYILYSVDLLERDKDEFEVPRLFVEKIKLSSKKGKDFDLPVDLFPGETSNNGMVYKHKLYRSIMIHPLFDGLTSQEDWDEVLSSERYELSDLSVSSKKNITKLKPIAFKVNPTSNILKPHTIDSVNLNQTLSIQDHEPLQLKNLEFFQIGSRITLSTNIDKDLVSLAGILKKNDIDYPVDLEINGDDLSGYFLQMYAVENELISQEKDDQLDLVLTHYVQRKPDLYSFSVASSDLEKFAIDSSKDIEKNEIIADEKSLKIVYRGLAMEQDNKEIGIKFTLDDNQEGVEDYNLYPQPLYHFGEKPGEERHVRNIVSVKDSSGKELQNFDIMNYYEDDKPSFLIVFHDGLPKENLSITFSHLTHIAPLQKQVIIPLKLPSIKAKK</sequence>
<evidence type="ECO:0000313" key="2">
    <source>
        <dbReference type="Proteomes" id="UP000076567"/>
    </source>
</evidence>
<evidence type="ECO:0000313" key="1">
    <source>
        <dbReference type="EMBL" id="KZE66030.1"/>
    </source>
</evidence>
<protein>
    <recommendedName>
        <fullName evidence="3">DUF4179 domain-containing protein</fullName>
    </recommendedName>
</protein>
<reference evidence="2" key="1">
    <citation type="submission" date="2016-01" db="EMBL/GenBank/DDBJ databases">
        <title>Draft genome of Chromobacterium sp. F49.</title>
        <authorList>
            <person name="Hong K.W."/>
        </authorList>
    </citation>
    <scope>NUCLEOTIDE SEQUENCE [LARGE SCALE GENOMIC DNA]</scope>
    <source>
        <strain evidence="2">P7IIIA</strain>
    </source>
</reference>